<gene>
    <name evidence="1" type="ORF">ENU09_03090</name>
</gene>
<comment type="caution">
    <text evidence="1">The sequence shown here is derived from an EMBL/GenBank/DDBJ whole genome shotgun (WGS) entry which is preliminary data.</text>
</comment>
<dbReference type="AlphaFoldDB" id="A0A7J3KFR1"/>
<reference evidence="1" key="1">
    <citation type="journal article" date="2020" name="mSystems">
        <title>Genome- and Community-Level Interaction Insights into Carbon Utilization and Element Cycling Functions of Hydrothermarchaeota in Hydrothermal Sediment.</title>
        <authorList>
            <person name="Zhou Z."/>
            <person name="Liu Y."/>
            <person name="Xu W."/>
            <person name="Pan J."/>
            <person name="Luo Z.H."/>
            <person name="Li M."/>
        </authorList>
    </citation>
    <scope>NUCLEOTIDE SEQUENCE [LARGE SCALE GENOMIC DNA]</scope>
    <source>
        <strain evidence="1">SpSt-638</strain>
    </source>
</reference>
<proteinExistence type="predicted"/>
<dbReference type="EMBL" id="DTBE01000079">
    <property type="protein sequence ID" value="HGQ59681.1"/>
    <property type="molecule type" value="Genomic_DNA"/>
</dbReference>
<sequence length="78" mass="9195">MKCSLNRAVPGMFKQYSISTREELEKAHMFLEKCVEKIKAIYGEEFFEQRDDVVVFNGPLLTVQQPDKYFDKLNDQKT</sequence>
<name>A0A7J3KFR1_STAMA</name>
<protein>
    <submittedName>
        <fullName evidence="1">Uncharacterized protein</fullName>
    </submittedName>
</protein>
<evidence type="ECO:0000313" key="1">
    <source>
        <dbReference type="EMBL" id="HGQ59681.1"/>
    </source>
</evidence>
<accession>A0A7J3KFR1</accession>
<organism evidence="1">
    <name type="scientific">Staphylothermus marinus</name>
    <dbReference type="NCBI Taxonomy" id="2280"/>
    <lineage>
        <taxon>Archaea</taxon>
        <taxon>Thermoproteota</taxon>
        <taxon>Thermoprotei</taxon>
        <taxon>Desulfurococcales</taxon>
        <taxon>Desulfurococcaceae</taxon>
        <taxon>Staphylothermus</taxon>
    </lineage>
</organism>